<reference evidence="3 4" key="1">
    <citation type="submission" date="2020-01" db="EMBL/GenBank/DDBJ databases">
        <title>Paenibacillus soybeanensis sp. nov. isolated from the nodules of soybean (Glycine max(L.) Merr).</title>
        <authorList>
            <person name="Wang H."/>
        </authorList>
    </citation>
    <scope>NUCLEOTIDE SEQUENCE [LARGE SCALE GENOMIC DNA]</scope>
    <source>
        <strain evidence="3 4">T1</strain>
    </source>
</reference>
<name>A0ABW9XM30_9BACL</name>
<dbReference type="Gene3D" id="1.10.443.10">
    <property type="entry name" value="Intergrase catalytic core"/>
    <property type="match status" value="1"/>
</dbReference>
<dbReference type="InterPro" id="IPR050090">
    <property type="entry name" value="Tyrosine_recombinase_XerCD"/>
</dbReference>
<keyword evidence="4" id="KW-1185">Reference proteome</keyword>
<dbReference type="InterPro" id="IPR002104">
    <property type="entry name" value="Integrase_catalytic"/>
</dbReference>
<evidence type="ECO:0000259" key="2">
    <source>
        <dbReference type="PROSITE" id="PS51898"/>
    </source>
</evidence>
<dbReference type="EMBL" id="JAAAMV010000003">
    <property type="protein sequence ID" value="NBD23616.1"/>
    <property type="molecule type" value="Genomic_DNA"/>
</dbReference>
<evidence type="ECO:0000313" key="3">
    <source>
        <dbReference type="EMBL" id="NBD23616.1"/>
    </source>
</evidence>
<protein>
    <submittedName>
        <fullName evidence="3">Tyrosine-type recombinase/integrase</fullName>
    </submittedName>
</protein>
<dbReference type="InterPro" id="IPR011010">
    <property type="entry name" value="DNA_brk_join_enz"/>
</dbReference>
<evidence type="ECO:0000256" key="1">
    <source>
        <dbReference type="ARBA" id="ARBA00023172"/>
    </source>
</evidence>
<keyword evidence="1" id="KW-0233">DNA recombination</keyword>
<organism evidence="3 4">
    <name type="scientific">Paenibacillus glycinis</name>
    <dbReference type="NCBI Taxonomy" id="2697035"/>
    <lineage>
        <taxon>Bacteria</taxon>
        <taxon>Bacillati</taxon>
        <taxon>Bacillota</taxon>
        <taxon>Bacilli</taxon>
        <taxon>Bacillales</taxon>
        <taxon>Paenibacillaceae</taxon>
        <taxon>Paenibacillus</taxon>
    </lineage>
</organism>
<dbReference type="RefSeq" id="WP_161742285.1">
    <property type="nucleotide sequence ID" value="NZ_JAAAMV010000003.1"/>
</dbReference>
<dbReference type="InterPro" id="IPR013762">
    <property type="entry name" value="Integrase-like_cat_sf"/>
</dbReference>
<dbReference type="Proteomes" id="UP000665561">
    <property type="component" value="Unassembled WGS sequence"/>
</dbReference>
<dbReference type="PROSITE" id="PS51898">
    <property type="entry name" value="TYR_RECOMBINASE"/>
    <property type="match status" value="1"/>
</dbReference>
<dbReference type="Pfam" id="PF00589">
    <property type="entry name" value="Phage_integrase"/>
    <property type="match status" value="1"/>
</dbReference>
<evidence type="ECO:0000313" key="4">
    <source>
        <dbReference type="Proteomes" id="UP000665561"/>
    </source>
</evidence>
<dbReference type="PANTHER" id="PTHR30349:SF82">
    <property type="entry name" value="INTEGRASE_RECOMBINASE YOEC-RELATED"/>
    <property type="match status" value="1"/>
</dbReference>
<dbReference type="PANTHER" id="PTHR30349">
    <property type="entry name" value="PHAGE INTEGRASE-RELATED"/>
    <property type="match status" value="1"/>
</dbReference>
<feature type="domain" description="Tyr recombinase" evidence="2">
    <location>
        <begin position="6"/>
        <end position="173"/>
    </location>
</feature>
<sequence>MQGVKPIRNPATIKQMEAYLSRRSMRDWMLFAIGIRSGLHLHDLLHLRVGDLFGKNEIKVNESKTGKEKRFTLDDHMKMMIEQYCRNLNLDAEHYLFSSKRTGTPIKRVRVYRILNEAAKEVGLSDIGTHTMRKTFGYHFYKRTGDIRLLKEYFNHSAPSVTLRYIGAGLEAE</sequence>
<gene>
    <name evidence="3" type="ORF">GT019_07005</name>
</gene>
<dbReference type="SUPFAM" id="SSF56349">
    <property type="entry name" value="DNA breaking-rejoining enzymes"/>
    <property type="match status" value="1"/>
</dbReference>
<accession>A0ABW9XM30</accession>
<proteinExistence type="predicted"/>
<comment type="caution">
    <text evidence="3">The sequence shown here is derived from an EMBL/GenBank/DDBJ whole genome shotgun (WGS) entry which is preliminary data.</text>
</comment>